<protein>
    <submittedName>
        <fullName evidence="2">Uncharacterized protein</fullName>
    </submittedName>
</protein>
<dbReference type="GeneID" id="36285825"/>
<proteinExistence type="inferred from homology"/>
<dbReference type="PANTHER" id="PTHR42877">
    <property type="entry name" value="L-ORNITHINE N(5)-MONOOXYGENASE-RELATED"/>
    <property type="match status" value="1"/>
</dbReference>
<dbReference type="AlphaFoldDB" id="A0A177AJ10"/>
<reference evidence="2" key="1">
    <citation type="submission" date="2016-03" db="EMBL/GenBank/DDBJ databases">
        <title>Updated assembly of Pseudogymnoascus destructans, the fungus causing white-nose syndrome of bats.</title>
        <authorList>
            <person name="Palmer J.M."/>
            <person name="Drees K.P."/>
            <person name="Foster J.T."/>
            <person name="Lindner D.L."/>
        </authorList>
    </citation>
    <scope>NUCLEOTIDE SEQUENCE [LARGE SCALE GENOMIC DNA]</scope>
    <source>
        <strain evidence="2">20631-21</strain>
    </source>
</reference>
<gene>
    <name evidence="2" type="ORF">VC83_02746</name>
</gene>
<comment type="similarity">
    <text evidence="1">Belongs to the FAD-binding monooxygenase family.</text>
</comment>
<sequence>MRYSPRNMVFVCKRLVIDGKWFNSLNDKRIVLFTLPLTHVHEDRVTLGPIRESQTAQDAKVSANSTEVVRADVIILANGFDTLNWFHRLEVIGRNSSVPRRSFQ</sequence>
<dbReference type="Proteomes" id="UP000077154">
    <property type="component" value="Unassembled WGS sequence"/>
</dbReference>
<dbReference type="VEuPathDB" id="FungiDB:GMDG_03902"/>
<dbReference type="PANTHER" id="PTHR42877:SF10">
    <property type="entry name" value="L-ORNITHINE N(5)-OXYGENASE"/>
    <property type="match status" value="1"/>
</dbReference>
<dbReference type="RefSeq" id="XP_024326441.1">
    <property type="nucleotide sequence ID" value="XM_024466402.1"/>
</dbReference>
<accession>A0A177AJ10</accession>
<dbReference type="OrthoDB" id="3971593at2759"/>
<name>A0A177AJ10_9PEZI</name>
<dbReference type="InterPro" id="IPR051209">
    <property type="entry name" value="FAD-bind_Monooxygenase_sf"/>
</dbReference>
<evidence type="ECO:0000256" key="1">
    <source>
        <dbReference type="ARBA" id="ARBA00010139"/>
    </source>
</evidence>
<organism evidence="2">
    <name type="scientific">Pseudogymnoascus destructans</name>
    <dbReference type="NCBI Taxonomy" id="655981"/>
    <lineage>
        <taxon>Eukaryota</taxon>
        <taxon>Fungi</taxon>
        <taxon>Dikarya</taxon>
        <taxon>Ascomycota</taxon>
        <taxon>Pezizomycotina</taxon>
        <taxon>Leotiomycetes</taxon>
        <taxon>Thelebolales</taxon>
        <taxon>Thelebolaceae</taxon>
        <taxon>Pseudogymnoascus</taxon>
    </lineage>
</organism>
<evidence type="ECO:0000313" key="2">
    <source>
        <dbReference type="EMBL" id="OAF61164.1"/>
    </source>
</evidence>
<dbReference type="EMBL" id="KV441390">
    <property type="protein sequence ID" value="OAF61164.1"/>
    <property type="molecule type" value="Genomic_DNA"/>
</dbReference>